<keyword evidence="2" id="KW-1133">Transmembrane helix</keyword>
<evidence type="ECO:0000256" key="2">
    <source>
        <dbReference type="SAM" id="Phobius"/>
    </source>
</evidence>
<accession>A0ABW4JWR2</accession>
<keyword evidence="5" id="KW-1185">Reference proteome</keyword>
<protein>
    <submittedName>
        <fullName evidence="4">CAP domain-containing protein</fullName>
    </submittedName>
</protein>
<dbReference type="Gene3D" id="3.40.33.10">
    <property type="entry name" value="CAP"/>
    <property type="match status" value="1"/>
</dbReference>
<gene>
    <name evidence="4" type="ORF">ACFSC7_10660</name>
</gene>
<dbReference type="Pfam" id="PF00188">
    <property type="entry name" value="CAP"/>
    <property type="match status" value="1"/>
</dbReference>
<dbReference type="SUPFAM" id="SSF55797">
    <property type="entry name" value="PR-1-like"/>
    <property type="match status" value="1"/>
</dbReference>
<evidence type="ECO:0000256" key="1">
    <source>
        <dbReference type="SAM" id="MobiDB-lite"/>
    </source>
</evidence>
<keyword evidence="2" id="KW-0472">Membrane</keyword>
<dbReference type="Proteomes" id="UP001597327">
    <property type="component" value="Unassembled WGS sequence"/>
</dbReference>
<keyword evidence="2" id="KW-0812">Transmembrane</keyword>
<dbReference type="PANTHER" id="PTHR31157:SF1">
    <property type="entry name" value="SCP DOMAIN-CONTAINING PROTEIN"/>
    <property type="match status" value="1"/>
</dbReference>
<sequence>MSEDLKAEPIRMRETVTGNKRHGAQRQRGVARGLVRGLSAGMTGGIVGTALVLMLAACVSEPKAPPFYDDMARVNAVVDSQSAAAMISNYRANNGLGLIMADPALMQLAQAQARAMANAGSVNASLEPGNRLPDLLAGIGQGNTDATNNVSGGYRTLAEAFSGWRESPKHNAVMLDARATRFGIATAYSANAKHKVFWSLIMAAPQGSQSAVPVSSTTTSYSLVPTPKAH</sequence>
<evidence type="ECO:0000313" key="5">
    <source>
        <dbReference type="Proteomes" id="UP001597327"/>
    </source>
</evidence>
<evidence type="ECO:0000259" key="3">
    <source>
        <dbReference type="Pfam" id="PF00188"/>
    </source>
</evidence>
<dbReference type="RefSeq" id="WP_244304731.1">
    <property type="nucleotide sequence ID" value="NZ_JBHUFA010000003.1"/>
</dbReference>
<feature type="domain" description="SCP" evidence="3">
    <location>
        <begin position="86"/>
        <end position="200"/>
    </location>
</feature>
<organism evidence="4 5">
    <name type="scientific">Roseibium aestuarii</name>
    <dbReference type="NCBI Taxonomy" id="2600299"/>
    <lineage>
        <taxon>Bacteria</taxon>
        <taxon>Pseudomonadati</taxon>
        <taxon>Pseudomonadota</taxon>
        <taxon>Alphaproteobacteria</taxon>
        <taxon>Hyphomicrobiales</taxon>
        <taxon>Stappiaceae</taxon>
        <taxon>Roseibium</taxon>
    </lineage>
</organism>
<dbReference type="InterPro" id="IPR014044">
    <property type="entry name" value="CAP_dom"/>
</dbReference>
<feature type="compositionally biased region" description="Polar residues" evidence="1">
    <location>
        <begin position="209"/>
        <end position="223"/>
    </location>
</feature>
<feature type="transmembrane region" description="Helical" evidence="2">
    <location>
        <begin position="34"/>
        <end position="57"/>
    </location>
</feature>
<reference evidence="5" key="1">
    <citation type="journal article" date="2019" name="Int. J. Syst. Evol. Microbiol.">
        <title>The Global Catalogue of Microorganisms (GCM) 10K type strain sequencing project: providing services to taxonomists for standard genome sequencing and annotation.</title>
        <authorList>
            <consortium name="The Broad Institute Genomics Platform"/>
            <consortium name="The Broad Institute Genome Sequencing Center for Infectious Disease"/>
            <person name="Wu L."/>
            <person name="Ma J."/>
        </authorList>
    </citation>
    <scope>NUCLEOTIDE SEQUENCE [LARGE SCALE GENOMIC DNA]</scope>
    <source>
        <strain evidence="5">JCM 3369</strain>
    </source>
</reference>
<dbReference type="PANTHER" id="PTHR31157">
    <property type="entry name" value="SCP DOMAIN-CONTAINING PROTEIN"/>
    <property type="match status" value="1"/>
</dbReference>
<dbReference type="CDD" id="cd05379">
    <property type="entry name" value="CAP_bacterial"/>
    <property type="match status" value="1"/>
</dbReference>
<dbReference type="EMBL" id="JBHUFA010000003">
    <property type="protein sequence ID" value="MFD1695977.1"/>
    <property type="molecule type" value="Genomic_DNA"/>
</dbReference>
<comment type="caution">
    <text evidence="4">The sequence shown here is derived from an EMBL/GenBank/DDBJ whole genome shotgun (WGS) entry which is preliminary data.</text>
</comment>
<dbReference type="InterPro" id="IPR035940">
    <property type="entry name" value="CAP_sf"/>
</dbReference>
<proteinExistence type="predicted"/>
<feature type="region of interest" description="Disordered" evidence="1">
    <location>
        <begin position="209"/>
        <end position="230"/>
    </location>
</feature>
<name>A0ABW4JWR2_9HYPH</name>
<evidence type="ECO:0000313" key="4">
    <source>
        <dbReference type="EMBL" id="MFD1695977.1"/>
    </source>
</evidence>